<dbReference type="PANTHER" id="PTHR12352:SF13">
    <property type="entry name" value="SPARC-RELATED MODULAR CALCIUM-BINDING PROTEIN 1"/>
    <property type="match status" value="1"/>
</dbReference>
<protein>
    <recommendedName>
        <fullName evidence="16">SPARC related modular calcium binding 1</fullName>
    </recommendedName>
</protein>
<dbReference type="RefSeq" id="XP_026048482.1">
    <property type="nucleotide sequence ID" value="XM_026192697.1"/>
</dbReference>
<dbReference type="GO" id="GO:0005509">
    <property type="term" value="F:calcium ion binding"/>
    <property type="evidence" value="ECO:0007669"/>
    <property type="project" value="InterPro"/>
</dbReference>
<reference evidence="14 15" key="1">
    <citation type="submission" date="2018-05" db="EMBL/GenBank/DDBJ databases">
        <authorList>
            <person name="Datahose"/>
        </authorList>
    </citation>
    <scope>NUCLEOTIDE SEQUENCE</scope>
</reference>
<organism evidence="14 15">
    <name type="scientific">Astatotilapia calliptera</name>
    <name type="common">Eastern happy</name>
    <name type="synonym">Chromis callipterus</name>
    <dbReference type="NCBI Taxonomy" id="8154"/>
    <lineage>
        <taxon>Eukaryota</taxon>
        <taxon>Metazoa</taxon>
        <taxon>Chordata</taxon>
        <taxon>Craniata</taxon>
        <taxon>Vertebrata</taxon>
        <taxon>Euteleostomi</taxon>
        <taxon>Actinopterygii</taxon>
        <taxon>Neopterygii</taxon>
        <taxon>Teleostei</taxon>
        <taxon>Neoteleostei</taxon>
        <taxon>Acanthomorphata</taxon>
        <taxon>Ovalentaria</taxon>
        <taxon>Cichlomorphae</taxon>
        <taxon>Cichliformes</taxon>
        <taxon>Cichlidae</taxon>
        <taxon>African cichlids</taxon>
        <taxon>Pseudocrenilabrinae</taxon>
        <taxon>Haplochromini</taxon>
        <taxon>Astatotilapia</taxon>
    </lineage>
</organism>
<evidence type="ECO:0008006" key="16">
    <source>
        <dbReference type="Google" id="ProtNLM"/>
    </source>
</evidence>
<reference evidence="14" key="4">
    <citation type="submission" date="2025-09" db="UniProtKB">
        <authorList>
            <consortium name="Ensembl"/>
        </authorList>
    </citation>
    <scope>IDENTIFICATION</scope>
</reference>
<evidence type="ECO:0000256" key="9">
    <source>
        <dbReference type="PROSITE-ProRule" id="PRU00500"/>
    </source>
</evidence>
<evidence type="ECO:0000256" key="3">
    <source>
        <dbReference type="ARBA" id="ARBA00022723"/>
    </source>
</evidence>
<dbReference type="CDD" id="cd00104">
    <property type="entry name" value="KAZAL_FS"/>
    <property type="match status" value="1"/>
</dbReference>
<dbReference type="RefSeq" id="XP_026048483.1">
    <property type="nucleotide sequence ID" value="XM_026192698.1"/>
</dbReference>
<dbReference type="CDD" id="cd16234">
    <property type="entry name" value="EFh_SPARC_SMOC"/>
    <property type="match status" value="1"/>
</dbReference>
<dbReference type="FunFam" id="4.10.800.10:FF:000004">
    <property type="entry name" value="SPARC-related modular calcium-binding protein 1"/>
    <property type="match status" value="1"/>
</dbReference>
<feature type="chain" id="PRO_5044205929" description="SPARC related modular calcium binding 1" evidence="11">
    <location>
        <begin position="24"/>
        <end position="446"/>
    </location>
</feature>
<evidence type="ECO:0000256" key="10">
    <source>
        <dbReference type="SAM" id="MobiDB-lite"/>
    </source>
</evidence>
<dbReference type="InterPro" id="IPR036857">
    <property type="entry name" value="Thyroglobulin_1_sf"/>
</dbReference>
<dbReference type="SMART" id="SM00211">
    <property type="entry name" value="TY"/>
    <property type="match status" value="2"/>
</dbReference>
<dbReference type="InterPro" id="IPR002350">
    <property type="entry name" value="Kazal_dom"/>
</dbReference>
<dbReference type="GO" id="GO:0005604">
    <property type="term" value="C:basement membrane"/>
    <property type="evidence" value="ECO:0007669"/>
    <property type="project" value="TreeGrafter"/>
</dbReference>
<dbReference type="InterPro" id="IPR018247">
    <property type="entry name" value="EF_Hand_1_Ca_BS"/>
</dbReference>
<sequence length="446" mass="49171">MMLALTFTCRALLLFLLSESVQTDKTAPFLITENMWPRGCVLDCQRGRHRPVCGSNGRLYKSLCAFQRAQCINTQLRHVPRGHCADPLQTKCQLARAQGLEARARSRGSPAAAVFVPACGPEGHFMPIQCHNQTGYCWCSTPDGKPVSGTTALHVIPNCTDHLTKLVQITDTDATPVKDGDVGPGPTLDPRKPAELTAPPFWVTILMNSESRGNRSLRRPPDNPQTCQRERASLLSQTRQAREDERFIPECTADGRYSPVQCHTATGYCWCVRVDTGRPRPGTSARNQIPDCTRAEAASLEKPLPGCPGARKKKFLQSLVRALQVEAQHAGSQSPYQDSNTDPSSAPSPTSNPPPSVAPSSSSSSLDNASADAAESSRPEVVLQWHFSQLDVDSDGWLSEREARPLRQFLRRRLKPRRCAKKFAQYCDSDRDRSLTLEELRVCLAL</sequence>
<keyword evidence="15" id="KW-1185">Reference proteome</keyword>
<dbReference type="InterPro" id="IPR036058">
    <property type="entry name" value="Kazal_dom_sf"/>
</dbReference>
<evidence type="ECO:0000256" key="6">
    <source>
        <dbReference type="ARBA" id="ARBA00022837"/>
    </source>
</evidence>
<dbReference type="PROSITE" id="PS51465">
    <property type="entry name" value="KAZAL_2"/>
    <property type="match status" value="1"/>
</dbReference>
<evidence type="ECO:0000259" key="12">
    <source>
        <dbReference type="PROSITE" id="PS51162"/>
    </source>
</evidence>
<dbReference type="Gene3D" id="4.10.800.10">
    <property type="entry name" value="Thyroglobulin type-1"/>
    <property type="match status" value="2"/>
</dbReference>
<dbReference type="Bgee" id="ENSACLG00000014416">
    <property type="expression patterns" value="Expressed in liver and 3 other cell types or tissues"/>
</dbReference>
<reference evidence="15" key="2">
    <citation type="submission" date="2023-03" db="EMBL/GenBank/DDBJ databases">
        <authorList>
            <consortium name="Wellcome Sanger Institute Data Sharing"/>
        </authorList>
    </citation>
    <scope>NUCLEOTIDE SEQUENCE [LARGE SCALE GENOMIC DNA]</scope>
</reference>
<dbReference type="SUPFAM" id="SSF47473">
    <property type="entry name" value="EF-hand"/>
    <property type="match status" value="1"/>
</dbReference>
<dbReference type="Gene3D" id="3.30.60.30">
    <property type="match status" value="1"/>
</dbReference>
<evidence type="ECO:0000256" key="2">
    <source>
        <dbReference type="ARBA" id="ARBA00022525"/>
    </source>
</evidence>
<dbReference type="PROSITE" id="PS51162">
    <property type="entry name" value="THYROGLOBULIN_1_2"/>
    <property type="match status" value="2"/>
</dbReference>
<feature type="domain" description="Thyroglobulin type-1" evidence="12">
    <location>
        <begin position="224"/>
        <end position="292"/>
    </location>
</feature>
<dbReference type="PROSITE" id="PS00484">
    <property type="entry name" value="THYROGLOBULIN_1_1"/>
    <property type="match status" value="1"/>
</dbReference>
<dbReference type="Gene3D" id="1.10.238.10">
    <property type="entry name" value="EF-hand"/>
    <property type="match status" value="1"/>
</dbReference>
<dbReference type="SUPFAM" id="SSF57610">
    <property type="entry name" value="Thyroglobulin type-1 domain"/>
    <property type="match status" value="2"/>
</dbReference>
<keyword evidence="6" id="KW-0106">Calcium</keyword>
<keyword evidence="7 9" id="KW-1015">Disulfide bond</keyword>
<evidence type="ECO:0000256" key="11">
    <source>
        <dbReference type="SAM" id="SignalP"/>
    </source>
</evidence>
<dbReference type="GeneTree" id="ENSGT00390000018436"/>
<reference evidence="14" key="3">
    <citation type="submission" date="2025-08" db="UniProtKB">
        <authorList>
            <consortium name="Ensembl"/>
        </authorList>
    </citation>
    <scope>IDENTIFICATION</scope>
</reference>
<evidence type="ECO:0000313" key="15">
    <source>
        <dbReference type="Proteomes" id="UP000265100"/>
    </source>
</evidence>
<dbReference type="Pfam" id="PF07648">
    <property type="entry name" value="Kazal_2"/>
    <property type="match status" value="1"/>
</dbReference>
<feature type="region of interest" description="Disordered" evidence="10">
    <location>
        <begin position="326"/>
        <end position="375"/>
    </location>
</feature>
<feature type="signal peptide" evidence="11">
    <location>
        <begin position="1"/>
        <end position="23"/>
    </location>
</feature>
<dbReference type="Pfam" id="PF00086">
    <property type="entry name" value="Thyroglobulin_1"/>
    <property type="match status" value="2"/>
</dbReference>
<dbReference type="Proteomes" id="UP000265100">
    <property type="component" value="Chromosome 14"/>
</dbReference>
<dbReference type="GO" id="GO:0030198">
    <property type="term" value="P:extracellular matrix organization"/>
    <property type="evidence" value="ECO:0007669"/>
    <property type="project" value="TreeGrafter"/>
</dbReference>
<dbReference type="SUPFAM" id="SSF100895">
    <property type="entry name" value="Kazal-type serine protease inhibitors"/>
    <property type="match status" value="1"/>
</dbReference>
<evidence type="ECO:0000313" key="14">
    <source>
        <dbReference type="Ensembl" id="ENSACLP00000021183.2"/>
    </source>
</evidence>
<feature type="domain" description="Thyroglobulin type-1" evidence="12">
    <location>
        <begin position="89"/>
        <end position="159"/>
    </location>
</feature>
<dbReference type="GeneID" id="113036375"/>
<dbReference type="PANTHER" id="PTHR12352">
    <property type="entry name" value="SECRETED MODULAR CALCIUM-BINDING PROTEIN"/>
    <property type="match status" value="1"/>
</dbReference>
<dbReference type="InterPro" id="IPR000716">
    <property type="entry name" value="Thyroglobulin_1"/>
</dbReference>
<keyword evidence="5" id="KW-0677">Repeat</keyword>
<accession>A0A3P8PW01</accession>
<evidence type="ECO:0000256" key="1">
    <source>
        <dbReference type="ARBA" id="ARBA00004498"/>
    </source>
</evidence>
<dbReference type="GO" id="GO:0005615">
    <property type="term" value="C:extracellular space"/>
    <property type="evidence" value="ECO:0007669"/>
    <property type="project" value="TreeGrafter"/>
</dbReference>
<dbReference type="GO" id="GO:0008201">
    <property type="term" value="F:heparin binding"/>
    <property type="evidence" value="ECO:0007669"/>
    <property type="project" value="TreeGrafter"/>
</dbReference>
<evidence type="ECO:0000259" key="13">
    <source>
        <dbReference type="PROSITE" id="PS51465"/>
    </source>
</evidence>
<dbReference type="OMA" id="SPVQCHT"/>
<feature type="compositionally biased region" description="Low complexity" evidence="10">
    <location>
        <begin position="358"/>
        <end position="375"/>
    </location>
</feature>
<feature type="region of interest" description="Disordered" evidence="10">
    <location>
        <begin position="175"/>
        <end position="195"/>
    </location>
</feature>
<dbReference type="CDD" id="cd00191">
    <property type="entry name" value="TY"/>
    <property type="match status" value="2"/>
</dbReference>
<name>A0A3P8PW01_ASTCA</name>
<evidence type="ECO:0000256" key="7">
    <source>
        <dbReference type="ARBA" id="ARBA00023157"/>
    </source>
</evidence>
<keyword evidence="8" id="KW-0325">Glycoprotein</keyword>
<evidence type="ECO:0000256" key="5">
    <source>
        <dbReference type="ARBA" id="ARBA00022737"/>
    </source>
</evidence>
<dbReference type="Pfam" id="PF10591">
    <property type="entry name" value="SPARC_Ca_bdg"/>
    <property type="match status" value="1"/>
</dbReference>
<comment type="subcellular location">
    <subcellularLocation>
        <location evidence="1">Secreted</location>
        <location evidence="1">Extracellular space</location>
        <location evidence="1">Extracellular matrix</location>
    </subcellularLocation>
</comment>
<dbReference type="PROSITE" id="PS00018">
    <property type="entry name" value="EF_HAND_1"/>
    <property type="match status" value="1"/>
</dbReference>
<feature type="domain" description="Kazal-like" evidence="13">
    <location>
        <begin position="34"/>
        <end position="86"/>
    </location>
</feature>
<comment type="caution">
    <text evidence="9">Lacks conserved residue(s) required for the propagation of feature annotation.</text>
</comment>
<feature type="compositionally biased region" description="Low complexity" evidence="10">
    <location>
        <begin position="338"/>
        <end position="349"/>
    </location>
</feature>
<dbReference type="InterPro" id="IPR011992">
    <property type="entry name" value="EF-hand-dom_pair"/>
</dbReference>
<dbReference type="Ensembl" id="ENSACLT00000021672.2">
    <property type="protein sequence ID" value="ENSACLP00000021183.2"/>
    <property type="gene ID" value="ENSACLG00000014416.2"/>
</dbReference>
<feature type="disulfide bond" evidence="9">
    <location>
        <begin position="130"/>
        <end position="137"/>
    </location>
</feature>
<feature type="disulfide bond" evidence="9">
    <location>
        <begin position="139"/>
        <end position="159"/>
    </location>
</feature>
<feature type="disulfide bond" evidence="9">
    <location>
        <begin position="262"/>
        <end position="269"/>
    </location>
</feature>
<evidence type="ECO:0000256" key="4">
    <source>
        <dbReference type="ARBA" id="ARBA00022729"/>
    </source>
</evidence>
<dbReference type="InterPro" id="IPR019577">
    <property type="entry name" value="SPARC/Testican_Ca-bd-dom"/>
</dbReference>
<keyword evidence="3" id="KW-0479">Metal-binding</keyword>
<dbReference type="InterPro" id="IPR051950">
    <property type="entry name" value="Dev_reg/Prot_inhib"/>
</dbReference>
<dbReference type="AlphaFoldDB" id="A0A3P8PW01"/>
<dbReference type="SMART" id="SM00280">
    <property type="entry name" value="KAZAL"/>
    <property type="match status" value="1"/>
</dbReference>
<dbReference type="GO" id="GO:0050840">
    <property type="term" value="F:extracellular matrix binding"/>
    <property type="evidence" value="ECO:0007669"/>
    <property type="project" value="TreeGrafter"/>
</dbReference>
<keyword evidence="4 11" id="KW-0732">Signal</keyword>
<keyword evidence="2" id="KW-0964">Secreted</keyword>
<evidence type="ECO:0000256" key="8">
    <source>
        <dbReference type="ARBA" id="ARBA00023180"/>
    </source>
</evidence>
<proteinExistence type="predicted"/>